<name>A0A7D5NBI9_9PROT</name>
<protein>
    <submittedName>
        <fullName evidence="1">Uncharacterized protein</fullName>
    </submittedName>
</protein>
<gene>
    <name evidence="1" type="ORF">HWD57_10895</name>
</gene>
<evidence type="ECO:0000313" key="1">
    <source>
        <dbReference type="EMBL" id="QLH50230.1"/>
    </source>
</evidence>
<reference evidence="1 2" key="1">
    <citation type="journal article" date="2019" name="Microbiome">
        <title>Annotated bacterial chromosomes from frame-shift-corrected long-read metagenomic data.</title>
        <authorList>
            <person name="Arumugam K."/>
            <person name="Bagci C."/>
            <person name="Bessarab I."/>
            <person name="Beier S."/>
            <person name="Buchfink B."/>
            <person name="Gorska A."/>
            <person name="Qiu G."/>
            <person name="Huson D.H."/>
            <person name="Williams R.B.H."/>
        </authorList>
    </citation>
    <scope>NUCLEOTIDE SEQUENCE [LARGE SCALE GENOMIC DNA]</scope>
    <source>
        <strain evidence="1">SSA1</strain>
    </source>
</reference>
<dbReference type="KEGG" id="acog:HWD57_10895"/>
<evidence type="ECO:0000313" key="2">
    <source>
        <dbReference type="Proteomes" id="UP000509684"/>
    </source>
</evidence>
<accession>A0A7D5NBI9</accession>
<dbReference type="AlphaFoldDB" id="A0A7D5NBI9"/>
<dbReference type="EMBL" id="CP058708">
    <property type="protein sequence ID" value="QLH50230.1"/>
    <property type="molecule type" value="Genomic_DNA"/>
</dbReference>
<sequence length="252" mass="26758">MASRAFLGGGDLYINRTDPTTGLKIGRVGPFECGKFEIKPNTDLKEQVSRGKTTYGQVIESVAIQKPADLTVQLNELDKEGLTLALLGTNAAWSQGSGTITAEAIVAVHDKWVSLSKTNFAVAGFVVTHTSGTPTYVLGTDYDVNYRLGMVRVKSTGAIANGATIKVTGNYQTSAGTRIAGATQAQVRAEFVLDGVNFADNLPCICTVWEAVLAPESAFDFLSDGFGNITLKGRLKTPTGKTEPFQVDLLTS</sequence>
<organism evidence="1 2">
    <name type="scientific">Candidatus Accumulibacter cognatus</name>
    <dbReference type="NCBI Taxonomy" id="2954383"/>
    <lineage>
        <taxon>Bacteria</taxon>
        <taxon>Pseudomonadati</taxon>
        <taxon>Pseudomonadota</taxon>
        <taxon>Betaproteobacteria</taxon>
        <taxon>Candidatus Accumulibacter</taxon>
    </lineage>
</organism>
<dbReference type="Proteomes" id="UP000509684">
    <property type="component" value="Chromosome"/>
</dbReference>
<proteinExistence type="predicted"/>